<reference evidence="4" key="1">
    <citation type="journal article" date="2020" name="ISME J.">
        <title>Gammaproteobacteria mediating utilization of methyl-, sulfur- and petroleum organic compounds in deep ocean hydrothermal plumes.</title>
        <authorList>
            <person name="Zhou Z."/>
            <person name="Liu Y."/>
            <person name="Pan J."/>
            <person name="Cron B.R."/>
            <person name="Toner B.M."/>
            <person name="Anantharaman K."/>
            <person name="Breier J.A."/>
            <person name="Dick G.J."/>
            <person name="Li M."/>
        </authorList>
    </citation>
    <scope>NUCLEOTIDE SEQUENCE</scope>
    <source>
        <strain evidence="4">SZUA-1515</strain>
    </source>
</reference>
<evidence type="ECO:0000256" key="2">
    <source>
        <dbReference type="SAM" id="MobiDB-lite"/>
    </source>
</evidence>
<proteinExistence type="inferred from homology"/>
<dbReference type="PROSITE" id="PS51358">
    <property type="entry name" value="NOP"/>
    <property type="match status" value="1"/>
</dbReference>
<feature type="region of interest" description="Disordered" evidence="2">
    <location>
        <begin position="373"/>
        <end position="402"/>
    </location>
</feature>
<dbReference type="InterPro" id="IPR002687">
    <property type="entry name" value="Nop_dom"/>
</dbReference>
<dbReference type="SMART" id="SM00931">
    <property type="entry name" value="NOSIC"/>
    <property type="match status" value="1"/>
</dbReference>
<sequence length="402" mass="45235">MDKGVVLVLSPVGLLAVDDNMKVIDFKTFSGPSDAVAEKIRSITERGEPVEELQAAVQSLLEKNIRSLVVDNENLANVVRKVSNEIEISVVDIKLDLERIIQDNSLFTIQEYRSRVREVGNAISRSRIKEAVERRDIHIVHAVRSLDDVEKHLNQIYTRVREWYGVHFPELEEILDDPVNYLRFVAEVTTRDKIGGERLGKVLQGGRRLEAIMEAGSKSLGAPLPPHDANAVKSLAALGLRVADMKERLAEYIRNLMSSEAPNLSAVAGPVLGSRLISLAGGLEKLARMPASTIQVLGAEKALFRFLRTGRGSPKHGVIFQHPYVHTAPRWQRGKIARALATKISIAARIDYFTKEDRSSELKQSLDKRVEEIKKKYPKPSPKVKAPTYKQPDSRRRRRRRR</sequence>
<dbReference type="Gene3D" id="1.10.150.460">
    <property type="match status" value="1"/>
</dbReference>
<evidence type="ECO:0000313" key="4">
    <source>
        <dbReference type="EMBL" id="HIQ29574.1"/>
    </source>
</evidence>
<name>A0A832ZVB0_CALS0</name>
<dbReference type="PANTHER" id="PTHR10894:SF0">
    <property type="entry name" value="NUCLEOLAR PROTEIN 56"/>
    <property type="match status" value="1"/>
</dbReference>
<dbReference type="InterPro" id="IPR012976">
    <property type="entry name" value="NOSIC"/>
</dbReference>
<dbReference type="Pfam" id="PF01798">
    <property type="entry name" value="Nop"/>
    <property type="match status" value="1"/>
</dbReference>
<feature type="domain" description="Nop" evidence="3">
    <location>
        <begin position="260"/>
        <end position="375"/>
    </location>
</feature>
<dbReference type="AlphaFoldDB" id="A0A832ZVB0"/>
<dbReference type="SUPFAM" id="SSF89124">
    <property type="entry name" value="Nop domain"/>
    <property type="match status" value="1"/>
</dbReference>
<dbReference type="EMBL" id="DQVM01000065">
    <property type="protein sequence ID" value="HIQ29574.1"/>
    <property type="molecule type" value="Genomic_DNA"/>
</dbReference>
<accession>A0A832ZVB0</accession>
<dbReference type="Gene3D" id="1.10.287.660">
    <property type="entry name" value="Helix hairpin bin"/>
    <property type="match status" value="1"/>
</dbReference>
<gene>
    <name evidence="4" type="ORF">EYH45_03320</name>
</gene>
<dbReference type="Gene3D" id="1.10.246.90">
    <property type="entry name" value="Nop domain"/>
    <property type="match status" value="1"/>
</dbReference>
<dbReference type="InterPro" id="IPR042239">
    <property type="entry name" value="Nop_C"/>
</dbReference>
<evidence type="ECO:0000313" key="5">
    <source>
        <dbReference type="Proteomes" id="UP000608579"/>
    </source>
</evidence>
<dbReference type="InterPro" id="IPR036070">
    <property type="entry name" value="Nop_dom_sf"/>
</dbReference>
<dbReference type="GO" id="GO:0030515">
    <property type="term" value="F:snoRNA binding"/>
    <property type="evidence" value="ECO:0007669"/>
    <property type="project" value="InterPro"/>
</dbReference>
<protein>
    <recommendedName>
        <fullName evidence="3">Nop domain-containing protein</fullName>
    </recommendedName>
</protein>
<dbReference type="InterPro" id="IPR029012">
    <property type="entry name" value="Helix_hairpin_bin_sf"/>
</dbReference>
<dbReference type="FunFam" id="1.10.246.90:FF:000007">
    <property type="entry name" value="Pre mRNA splicing protein"/>
    <property type="match status" value="1"/>
</dbReference>
<comment type="caution">
    <text evidence="4">The sequence shown here is derived from an EMBL/GenBank/DDBJ whole genome shotgun (WGS) entry which is preliminary data.</text>
</comment>
<comment type="similarity">
    <text evidence="1">Belongs to the NOP5/NOP56 family.</text>
</comment>
<dbReference type="PANTHER" id="PTHR10894">
    <property type="entry name" value="NUCLEOLAR PROTEIN 5 NUCLEOLAR PROTEIN NOP5 NOP58"/>
    <property type="match status" value="1"/>
</dbReference>
<dbReference type="InterPro" id="IPR045056">
    <property type="entry name" value="Nop56/Nop58"/>
</dbReference>
<dbReference type="Gene3D" id="3.30.420.220">
    <property type="match status" value="1"/>
</dbReference>
<organism evidence="4 5">
    <name type="scientific">Caldiarchaeum subterraneum</name>
    <dbReference type="NCBI Taxonomy" id="311458"/>
    <lineage>
        <taxon>Archaea</taxon>
        <taxon>Nitrososphaerota</taxon>
        <taxon>Candidatus Caldarchaeales</taxon>
        <taxon>Candidatus Caldarchaeaceae</taxon>
        <taxon>Candidatus Caldarchaeum</taxon>
    </lineage>
</organism>
<dbReference type="Proteomes" id="UP000608579">
    <property type="component" value="Unassembled WGS sequence"/>
</dbReference>
<dbReference type="InterPro" id="IPR047099">
    <property type="entry name" value="Nop5_N_sf"/>
</dbReference>
<dbReference type="GO" id="GO:0031428">
    <property type="term" value="C:box C/D methylation guide snoRNP complex"/>
    <property type="evidence" value="ECO:0007669"/>
    <property type="project" value="InterPro"/>
</dbReference>
<evidence type="ECO:0000259" key="3">
    <source>
        <dbReference type="PROSITE" id="PS51358"/>
    </source>
</evidence>
<evidence type="ECO:0000256" key="1">
    <source>
        <dbReference type="ARBA" id="ARBA00009211"/>
    </source>
</evidence>